<dbReference type="AlphaFoldDB" id="A0A7J8YPZ1"/>
<evidence type="ECO:0000313" key="3">
    <source>
        <dbReference type="Proteomes" id="UP000593577"/>
    </source>
</evidence>
<dbReference type="InterPro" id="IPR002156">
    <property type="entry name" value="RNaseH_domain"/>
</dbReference>
<evidence type="ECO:0000313" key="2">
    <source>
        <dbReference type="EMBL" id="MBA0701400.1"/>
    </source>
</evidence>
<keyword evidence="3" id="KW-1185">Reference proteome</keyword>
<dbReference type="GO" id="GO:0003676">
    <property type="term" value="F:nucleic acid binding"/>
    <property type="evidence" value="ECO:0007669"/>
    <property type="project" value="InterPro"/>
</dbReference>
<dbReference type="Pfam" id="PF13456">
    <property type="entry name" value="RVT_3"/>
    <property type="match status" value="1"/>
</dbReference>
<dbReference type="Proteomes" id="UP000593577">
    <property type="component" value="Unassembled WGS sequence"/>
</dbReference>
<comment type="caution">
    <text evidence="2">The sequence shown here is derived from an EMBL/GenBank/DDBJ whole genome shotgun (WGS) entry which is preliminary data.</text>
</comment>
<protein>
    <recommendedName>
        <fullName evidence="1">RNase H type-1 domain-containing protein</fullName>
    </recommendedName>
</protein>
<dbReference type="EMBL" id="JABFAA010256475">
    <property type="protein sequence ID" value="MBA0701400.1"/>
    <property type="molecule type" value="Genomic_DNA"/>
</dbReference>
<sequence>ESKPGPRSKYWCGGQTPAEEKWTTKAKKILDPFIGEVIACLQAARFGMDLGFQSVTLGKDALRVINEEKCNKEDNLRIRAFISNIKAMLSNFRVVKLVHVSRTINKVVHLITKDGLIDNVNRFGSRKFRWWLSRRWRRNEI</sequence>
<evidence type="ECO:0000259" key="1">
    <source>
        <dbReference type="Pfam" id="PF13456"/>
    </source>
</evidence>
<feature type="non-terminal residue" evidence="2">
    <location>
        <position position="1"/>
    </location>
</feature>
<accession>A0A7J8YPZ1</accession>
<gene>
    <name evidence="2" type="ORF">Goari_020454</name>
</gene>
<name>A0A7J8YPZ1_GOSAI</name>
<feature type="domain" description="RNase H type-1" evidence="1">
    <location>
        <begin position="26"/>
        <end position="113"/>
    </location>
</feature>
<reference evidence="2 3" key="1">
    <citation type="journal article" date="2019" name="Genome Biol. Evol.">
        <title>Insights into the evolution of the New World diploid cottons (Gossypium, subgenus Houzingenia) based on genome sequencing.</title>
        <authorList>
            <person name="Grover C.E."/>
            <person name="Arick M.A. 2nd"/>
            <person name="Thrash A."/>
            <person name="Conover J.L."/>
            <person name="Sanders W.S."/>
            <person name="Peterson D.G."/>
            <person name="Frelichowski J.E."/>
            <person name="Scheffler J.A."/>
            <person name="Scheffler B.E."/>
            <person name="Wendel J.F."/>
        </authorList>
    </citation>
    <scope>NUCLEOTIDE SEQUENCE [LARGE SCALE GENOMIC DNA]</scope>
    <source>
        <strain evidence="2">185</strain>
        <tissue evidence="2">Leaf</tissue>
    </source>
</reference>
<proteinExistence type="predicted"/>
<dbReference type="GO" id="GO:0004523">
    <property type="term" value="F:RNA-DNA hybrid ribonuclease activity"/>
    <property type="evidence" value="ECO:0007669"/>
    <property type="project" value="InterPro"/>
</dbReference>
<organism evidence="2 3">
    <name type="scientific">Gossypium aridum</name>
    <name type="common">American cotton</name>
    <name type="synonym">Erioxylum aridum</name>
    <dbReference type="NCBI Taxonomy" id="34290"/>
    <lineage>
        <taxon>Eukaryota</taxon>
        <taxon>Viridiplantae</taxon>
        <taxon>Streptophyta</taxon>
        <taxon>Embryophyta</taxon>
        <taxon>Tracheophyta</taxon>
        <taxon>Spermatophyta</taxon>
        <taxon>Magnoliopsida</taxon>
        <taxon>eudicotyledons</taxon>
        <taxon>Gunneridae</taxon>
        <taxon>Pentapetalae</taxon>
        <taxon>rosids</taxon>
        <taxon>malvids</taxon>
        <taxon>Malvales</taxon>
        <taxon>Malvaceae</taxon>
        <taxon>Malvoideae</taxon>
        <taxon>Gossypium</taxon>
    </lineage>
</organism>